<organism evidence="8 10">
    <name type="scientific">Streptomyces griseochromogenes</name>
    <dbReference type="NCBI Taxonomy" id="68214"/>
    <lineage>
        <taxon>Bacteria</taxon>
        <taxon>Bacillati</taxon>
        <taxon>Actinomycetota</taxon>
        <taxon>Actinomycetes</taxon>
        <taxon>Kitasatosporales</taxon>
        <taxon>Streptomycetaceae</taxon>
        <taxon>Streptomyces</taxon>
    </lineage>
</organism>
<dbReference type="Gene3D" id="1.10.1200.10">
    <property type="entry name" value="ACP-like"/>
    <property type="match status" value="1"/>
</dbReference>
<feature type="region of interest" description="Disordered" evidence="6">
    <location>
        <begin position="1"/>
        <end position="22"/>
    </location>
</feature>
<dbReference type="Pfam" id="PF00668">
    <property type="entry name" value="Condensation"/>
    <property type="match status" value="1"/>
</dbReference>
<evidence type="ECO:0000313" key="11">
    <source>
        <dbReference type="Proteomes" id="UP001519309"/>
    </source>
</evidence>
<evidence type="ECO:0000313" key="10">
    <source>
        <dbReference type="Proteomes" id="UP000092659"/>
    </source>
</evidence>
<dbReference type="GO" id="GO:0031177">
    <property type="term" value="F:phosphopantetheine binding"/>
    <property type="evidence" value="ECO:0007669"/>
    <property type="project" value="InterPro"/>
</dbReference>
<feature type="region of interest" description="Disordered" evidence="6">
    <location>
        <begin position="1631"/>
        <end position="1658"/>
    </location>
</feature>
<dbReference type="Gene3D" id="3.30.559.30">
    <property type="entry name" value="Nonribosomal peptide synthetase, condensation domain"/>
    <property type="match status" value="1"/>
</dbReference>
<protein>
    <submittedName>
        <fullName evidence="9">Amino acid adenylation domain-containing protein</fullName>
    </submittedName>
</protein>
<comment type="similarity">
    <text evidence="2">Belongs to the ATP-dependent AMP-binding enzyme family.</text>
</comment>
<gene>
    <name evidence="8" type="ORF">AVL59_16445</name>
    <name evidence="9" type="ORF">J2Z21_005052</name>
</gene>
<dbReference type="FunFam" id="3.40.50.12780:FF:000012">
    <property type="entry name" value="Non-ribosomal peptide synthetase"/>
    <property type="match status" value="2"/>
</dbReference>
<dbReference type="EMBL" id="CP016279">
    <property type="protein sequence ID" value="ANP51001.1"/>
    <property type="molecule type" value="Genomic_DNA"/>
</dbReference>
<evidence type="ECO:0000256" key="2">
    <source>
        <dbReference type="ARBA" id="ARBA00006432"/>
    </source>
</evidence>
<dbReference type="InterPro" id="IPR020845">
    <property type="entry name" value="AMP-binding_CS"/>
</dbReference>
<dbReference type="CDD" id="cd02440">
    <property type="entry name" value="AdoMet_MTases"/>
    <property type="match status" value="1"/>
</dbReference>
<dbReference type="InterPro" id="IPR010071">
    <property type="entry name" value="AA_adenyl_dom"/>
</dbReference>
<dbReference type="SMART" id="SM00823">
    <property type="entry name" value="PKS_PP"/>
    <property type="match status" value="2"/>
</dbReference>
<dbReference type="Gene3D" id="3.40.50.980">
    <property type="match status" value="2"/>
</dbReference>
<dbReference type="Gene3D" id="3.30.300.30">
    <property type="match status" value="3"/>
</dbReference>
<dbReference type="CDD" id="cd19540">
    <property type="entry name" value="LCL_NRPS-like"/>
    <property type="match status" value="1"/>
</dbReference>
<dbReference type="Proteomes" id="UP001519309">
    <property type="component" value="Unassembled WGS sequence"/>
</dbReference>
<dbReference type="Pfam" id="PF08242">
    <property type="entry name" value="Methyltransf_12"/>
    <property type="match status" value="1"/>
</dbReference>
<dbReference type="RefSeq" id="WP_067304731.1">
    <property type="nucleotide sequence ID" value="NZ_JAGGLP010000010.1"/>
</dbReference>
<dbReference type="Pfam" id="PF00550">
    <property type="entry name" value="PP-binding"/>
    <property type="match status" value="2"/>
</dbReference>
<evidence type="ECO:0000313" key="8">
    <source>
        <dbReference type="EMBL" id="ANP51001.1"/>
    </source>
</evidence>
<reference evidence="9 11" key="2">
    <citation type="submission" date="2021-03" db="EMBL/GenBank/DDBJ databases">
        <title>Genomic Encyclopedia of Type Strains, Phase IV (KMG-IV): sequencing the most valuable type-strain genomes for metagenomic binning, comparative biology and taxonomic classification.</title>
        <authorList>
            <person name="Goeker M."/>
        </authorList>
    </citation>
    <scope>NUCLEOTIDE SEQUENCE [LARGE SCALE GENOMIC DNA]</scope>
    <source>
        <strain evidence="9 11">DSM 40499</strain>
    </source>
</reference>
<keyword evidence="11" id="KW-1185">Reference proteome</keyword>
<feature type="domain" description="Carrier" evidence="7">
    <location>
        <begin position="2026"/>
        <end position="2101"/>
    </location>
</feature>
<dbReference type="InterPro" id="IPR029058">
    <property type="entry name" value="AB_hydrolase_fold"/>
</dbReference>
<keyword evidence="5" id="KW-0677">Repeat</keyword>
<sequence>MATTGSDSAFTDHRQRSAVPPADATATLTELFEAQVSRYAHRTALTMGDEHLDYATLNARANRLAHALLARGAGPEKLVALALPRSADAVVAILAVLKSGAGYLPLDLDHPRERIDRTLADARPVLLLGQDLTDAPAGVPGLALSDPATAEELAALPDTDPTDADRPAPVRPATTAYVIYTSGSTGRPKGVVVSHANVIRLFTETADEFGFDEHDVWTLFHSYAFDVSVWEIWGALLHGGRLVVVPYETSRTPERFRALLAAQRVTVLSQTPSAFYPLMDADRDADHGELALRMVVFAGEALDFGKLAPWYERHRDDLPVLVNMYGITETTVHTTIARLRAAEAVPHAPSRVGVGIRDLSLYVLDEALRPAPPGTAGELYVSGPGVTRGYLDRPGLTAQRFVADPFGPPGSRMYRSGDVVRWSERGELEFIGRADQQIKIRGFRIEPGEIEAALATHPATRQAAVVAREDTPGDRRLVAYVVAEGRPEADEDADDAAARQVHDWQNVFDAQYAEAAEPAERTAFGENFASWYDSYTERQPIAPDHMREWRDTTVRRIRELRPRRVLEIGVGTGLLLSRLAADCEEYHGTDVSARAVETLAGEIAARPDLAARVRLRHQAAHDTTGLPSGHFDVVVVNSVAQYFPSGGYLLDVLAEALGLTAPGGAVFVGDVRDLRALRPFTTAAHLRRAAPEADRATVRHAVERALVLEEELLLAPDFFHAFAARHEAVGAVDIQVRRGTLHNEMTRYRYDAVLFKTPVRSAEAGGPRLRFGDELPGPHELETYLRRHGPDRLRVLSVPNRRVTQEAAAARAFENGTGIEDARRTLAQEPRGVDPEELYLLGERLGYHVAVTPAAKAVDRVDAVFARRAATAAGPLAAYEPDGTPGDPLAHASSPVAARHGARLTAALREHLRTRVPDYMIPSAVVLLERLPLTVNGKLDRAALPAPVVEAQSTRAPRTEREEVLCALFAEILGVEGIGIDDDFFALGGHSLLATRLASRVRARLGEELAVRTLFEHPTVAALARRPENRAPHPARVRPALRAVERPDPLPLSFAQRRLWFLHRLEGMSRAYNVPWTLRFSGRLDVTALADAVAGLVARHESLRTLFPDRDGEPYQRILAPHDARPQLGQTRTTEAALPGALAEASGHHFDLATQIPLRAHLFTLSDTEHVLLLLVHHIACDGWSLAPMAEDLMAAYEARGTGTPPGVDDHGRDTAVQYADYGLWQRRLLGDPDDPASPLARQLSHWRRQLADLPGQLELPFARPRPAEPTYGGETLSVAWDADLHRRLSALAQETGTSLFMVLQAGLAALLTRLGAGDDIPIGSPIAGRTDQGLDRSVGFFVNTLVIRNDTSGNPSFRDLLHRVRDVALSAYEHQDVPFEYLVDDLNPPRVIGRHPLFQVSLVLQNAPAPRLDTPGLDITTGLLHPGSARFDLLLNIEERFSDDGEPLGLTGFFEYGTDLFDPEDVATLATRLARLLSAAADAPHTPVGRLGILSAKETRLLFEEWNDTERPIPAVTVPDLFERQAARTPDATAVICDDVRLSYAQVNTRANRLAHRLIAAGTGPEQIVALALPRSADMIVALLAVLKSGAAYLPVDPRHPADRIAFMFQDAAPVCVVTAPDTPCELPAAVPRVHPDTGAGTLDGAPDDPRDTDRTLPLTPANAAYVLYTSGSTGRPKGVLVPHANVVDLVLWGRETLGGERFAHTLAATPLSFDVSVFEIFGPLLTGGAVDVVPDVLALAERPGGQWTGSLICGVPSALSHLLNRHDVALRADMVALAGEALPAHTLAEIRAAVPGARVANVYGPTEATVYTTAWFPDGTDTAPPTAPPIGRPVRNTRAYVLDARLQAVPPGVPGELYIAGAGLARGYLGRPGLTAERFVPDPFAAPGERMYRTGDLARWRADGNLEYLGRTDDQIKLRGLRIELGEVETVLAAHPKVAQTAAAVREDTPGDARLVAYYVPADGAGPAPDGAELRDHLTRSLPGYMIPSALVRLERMPLNPSGKLDRRALPAPDDTPARPSGRLPRTTAEKALCDLFAEVLGVQGVGVDDSFFDLGGHSLLAVKLVSRIRAALDADLGIRAVFEAPTVAALAPRLSPEGDRKGRERGHAESTSKPA</sequence>
<feature type="region of interest" description="Disordered" evidence="6">
    <location>
        <begin position="2004"/>
        <end position="2026"/>
    </location>
</feature>
<dbReference type="PROSITE" id="PS50075">
    <property type="entry name" value="CARRIER"/>
    <property type="match status" value="2"/>
</dbReference>
<dbReference type="Gene3D" id="2.30.38.10">
    <property type="entry name" value="Luciferase, Domain 3"/>
    <property type="match status" value="1"/>
</dbReference>
<dbReference type="FunFam" id="3.30.300.30:FF:000010">
    <property type="entry name" value="Enterobactin synthetase component F"/>
    <property type="match status" value="1"/>
</dbReference>
<evidence type="ECO:0000256" key="4">
    <source>
        <dbReference type="ARBA" id="ARBA00022553"/>
    </source>
</evidence>
<dbReference type="GO" id="GO:0009403">
    <property type="term" value="P:toxin biosynthetic process"/>
    <property type="evidence" value="ECO:0007669"/>
    <property type="project" value="UniProtKB-ARBA"/>
</dbReference>
<dbReference type="InterPro" id="IPR029063">
    <property type="entry name" value="SAM-dependent_MTases_sf"/>
</dbReference>
<dbReference type="InterPro" id="IPR036736">
    <property type="entry name" value="ACP-like_sf"/>
</dbReference>
<dbReference type="GO" id="GO:0005829">
    <property type="term" value="C:cytosol"/>
    <property type="evidence" value="ECO:0007669"/>
    <property type="project" value="TreeGrafter"/>
</dbReference>
<dbReference type="InterPro" id="IPR042099">
    <property type="entry name" value="ANL_N_sf"/>
</dbReference>
<dbReference type="Pfam" id="PF00501">
    <property type="entry name" value="AMP-binding"/>
    <property type="match status" value="2"/>
</dbReference>
<dbReference type="FunFam" id="2.30.38.10:FF:000001">
    <property type="entry name" value="Non-ribosomal peptide synthetase PvdI"/>
    <property type="match status" value="2"/>
</dbReference>
<dbReference type="Pfam" id="PF13193">
    <property type="entry name" value="AMP-binding_C"/>
    <property type="match status" value="2"/>
</dbReference>
<dbReference type="PROSITE" id="PS00012">
    <property type="entry name" value="PHOSPHOPANTETHEINE"/>
    <property type="match status" value="2"/>
</dbReference>
<evidence type="ECO:0000256" key="1">
    <source>
        <dbReference type="ARBA" id="ARBA00001957"/>
    </source>
</evidence>
<dbReference type="Gene3D" id="3.40.50.150">
    <property type="entry name" value="Vaccinia Virus protein VP39"/>
    <property type="match status" value="1"/>
</dbReference>
<dbReference type="STRING" id="68214.AVL59_16445"/>
<dbReference type="NCBIfam" id="TIGR01733">
    <property type="entry name" value="AA-adenyl-dom"/>
    <property type="match status" value="2"/>
</dbReference>
<dbReference type="CDD" id="cd05930">
    <property type="entry name" value="A_NRPS"/>
    <property type="match status" value="1"/>
</dbReference>
<evidence type="ECO:0000256" key="5">
    <source>
        <dbReference type="ARBA" id="ARBA00022737"/>
    </source>
</evidence>
<dbReference type="NCBIfam" id="NF003417">
    <property type="entry name" value="PRK04813.1"/>
    <property type="match status" value="3"/>
</dbReference>
<dbReference type="EMBL" id="JAGGLP010000010">
    <property type="protein sequence ID" value="MBP2052070.1"/>
    <property type="molecule type" value="Genomic_DNA"/>
</dbReference>
<dbReference type="GO" id="GO:0017000">
    <property type="term" value="P:antibiotic biosynthetic process"/>
    <property type="evidence" value="ECO:0007669"/>
    <property type="project" value="UniProtKB-ARBA"/>
</dbReference>
<name>A0A1B1AWT7_9ACTN</name>
<feature type="domain" description="Carrier" evidence="7">
    <location>
        <begin position="956"/>
        <end position="1031"/>
    </location>
</feature>
<dbReference type="InterPro" id="IPR025110">
    <property type="entry name" value="AMP-bd_C"/>
</dbReference>
<dbReference type="KEGG" id="sgs:AVL59_16445"/>
<evidence type="ECO:0000259" key="7">
    <source>
        <dbReference type="PROSITE" id="PS50075"/>
    </source>
</evidence>
<dbReference type="FunFam" id="3.40.50.980:FF:000002">
    <property type="entry name" value="Enterobactin synthetase component F"/>
    <property type="match status" value="1"/>
</dbReference>
<dbReference type="GO" id="GO:0003824">
    <property type="term" value="F:catalytic activity"/>
    <property type="evidence" value="ECO:0007669"/>
    <property type="project" value="InterPro"/>
</dbReference>
<dbReference type="InterPro" id="IPR013217">
    <property type="entry name" value="Methyltransf_12"/>
</dbReference>
<dbReference type="Gene3D" id="3.30.559.10">
    <property type="entry name" value="Chloramphenicol acetyltransferase-like domain"/>
    <property type="match status" value="1"/>
</dbReference>
<dbReference type="InterPro" id="IPR020806">
    <property type="entry name" value="PKS_PP-bd"/>
</dbReference>
<dbReference type="GO" id="GO:0072330">
    <property type="term" value="P:monocarboxylic acid biosynthetic process"/>
    <property type="evidence" value="ECO:0007669"/>
    <property type="project" value="UniProtKB-ARBA"/>
</dbReference>
<dbReference type="GO" id="GO:0043041">
    <property type="term" value="P:amino acid activation for nonribosomal peptide biosynthetic process"/>
    <property type="evidence" value="ECO:0007669"/>
    <property type="project" value="TreeGrafter"/>
</dbReference>
<dbReference type="InterPro" id="IPR009081">
    <property type="entry name" value="PP-bd_ACP"/>
</dbReference>
<dbReference type="PROSITE" id="PS00455">
    <property type="entry name" value="AMP_BINDING"/>
    <property type="match status" value="2"/>
</dbReference>
<dbReference type="FunFam" id="1.10.1200.10:FF:000016">
    <property type="entry name" value="Non-ribosomal peptide synthase"/>
    <property type="match status" value="2"/>
</dbReference>
<keyword evidence="4" id="KW-0597">Phosphoprotein</keyword>
<dbReference type="SUPFAM" id="SSF53335">
    <property type="entry name" value="S-adenosyl-L-methionine-dependent methyltransferases"/>
    <property type="match status" value="1"/>
</dbReference>
<dbReference type="SUPFAM" id="SSF56801">
    <property type="entry name" value="Acetyl-CoA synthetase-like"/>
    <property type="match status" value="2"/>
</dbReference>
<reference evidence="8 10" key="1">
    <citation type="submission" date="2016-06" db="EMBL/GenBank/DDBJ databases">
        <title>Complete genome sequence of Streptomyces griseochromogenes ATCC 14511, the Blasticidin S producer.</title>
        <authorList>
            <person name="Wu L."/>
        </authorList>
    </citation>
    <scope>NUCLEOTIDE SEQUENCE [LARGE SCALE GENOMIC DNA]</scope>
    <source>
        <strain evidence="8 10">ATCC 14511</strain>
    </source>
</reference>
<proteinExistence type="inferred from homology"/>
<dbReference type="Proteomes" id="UP000092659">
    <property type="component" value="Chromosome"/>
</dbReference>
<keyword evidence="3" id="KW-0596">Phosphopantetheine</keyword>
<feature type="compositionally biased region" description="Basic and acidic residues" evidence="6">
    <location>
        <begin position="2099"/>
        <end position="2118"/>
    </location>
</feature>
<dbReference type="InterPro" id="IPR045851">
    <property type="entry name" value="AMP-bd_C_sf"/>
</dbReference>
<dbReference type="SUPFAM" id="SSF47336">
    <property type="entry name" value="ACP-like"/>
    <property type="match status" value="2"/>
</dbReference>
<evidence type="ECO:0000256" key="3">
    <source>
        <dbReference type="ARBA" id="ARBA00022450"/>
    </source>
</evidence>
<comment type="cofactor">
    <cofactor evidence="1">
        <name>pantetheine 4'-phosphate</name>
        <dbReference type="ChEBI" id="CHEBI:47942"/>
    </cofactor>
</comment>
<dbReference type="InterPro" id="IPR023213">
    <property type="entry name" value="CAT-like_dom_sf"/>
</dbReference>
<dbReference type="Gene3D" id="3.40.50.12780">
    <property type="entry name" value="N-terminal domain of ligase-like"/>
    <property type="match status" value="1"/>
</dbReference>
<dbReference type="Gene3D" id="3.40.50.1820">
    <property type="entry name" value="alpha/beta hydrolase"/>
    <property type="match status" value="1"/>
</dbReference>
<dbReference type="SUPFAM" id="SSF52777">
    <property type="entry name" value="CoA-dependent acyltransferases"/>
    <property type="match status" value="2"/>
</dbReference>
<feature type="region of interest" description="Disordered" evidence="6">
    <location>
        <begin position="2094"/>
        <end position="2118"/>
    </location>
</feature>
<dbReference type="InterPro" id="IPR000873">
    <property type="entry name" value="AMP-dep_synth/lig_dom"/>
</dbReference>
<dbReference type="InterPro" id="IPR001242">
    <property type="entry name" value="Condensation_dom"/>
</dbReference>
<evidence type="ECO:0000313" key="9">
    <source>
        <dbReference type="EMBL" id="MBP2052070.1"/>
    </source>
</evidence>
<dbReference type="GO" id="GO:0008610">
    <property type="term" value="P:lipid biosynthetic process"/>
    <property type="evidence" value="ECO:0007669"/>
    <property type="project" value="UniProtKB-ARBA"/>
</dbReference>
<dbReference type="PANTHER" id="PTHR45527:SF14">
    <property type="entry name" value="PLIPASTATIN SYNTHASE SUBUNIT B"/>
    <property type="match status" value="1"/>
</dbReference>
<dbReference type="OrthoDB" id="2472181at2"/>
<dbReference type="PANTHER" id="PTHR45527">
    <property type="entry name" value="NONRIBOSOMAL PEPTIDE SYNTHETASE"/>
    <property type="match status" value="1"/>
</dbReference>
<evidence type="ECO:0000256" key="6">
    <source>
        <dbReference type="SAM" id="MobiDB-lite"/>
    </source>
</evidence>
<dbReference type="FunFam" id="3.40.50.980:FF:000001">
    <property type="entry name" value="Non-ribosomal peptide synthetase"/>
    <property type="match status" value="2"/>
</dbReference>
<accession>A0A1B1AWT7</accession>
<dbReference type="InterPro" id="IPR006162">
    <property type="entry name" value="Ppantetheine_attach_site"/>
</dbReference>
<dbReference type="CDD" id="cd17643">
    <property type="entry name" value="A_NRPS_Cytc1-like"/>
    <property type="match status" value="1"/>
</dbReference>